<dbReference type="HOGENOM" id="CLU_2941337_0_0_1"/>
<keyword evidence="1" id="KW-0812">Transmembrane</keyword>
<name>A0A074YSB3_AURSE</name>
<gene>
    <name evidence="2" type="ORF">AUEXF2481DRAFT_626379</name>
</gene>
<protein>
    <submittedName>
        <fullName evidence="2">Uncharacterized protein</fullName>
    </submittedName>
</protein>
<dbReference type="Proteomes" id="UP000030641">
    <property type="component" value="Unassembled WGS sequence"/>
</dbReference>
<sequence>MYGVQPLAETVVSRARATTVIIRMTHSIRKAAVTLFILMPNAMIVKYCGVPYANAFLLFR</sequence>
<dbReference type="AlphaFoldDB" id="A0A074YSB3"/>
<evidence type="ECO:0000256" key="1">
    <source>
        <dbReference type="SAM" id="Phobius"/>
    </source>
</evidence>
<proteinExistence type="predicted"/>
<dbReference type="RefSeq" id="XP_013345602.1">
    <property type="nucleotide sequence ID" value="XM_013490148.1"/>
</dbReference>
<dbReference type="GeneID" id="25369641"/>
<dbReference type="InParanoid" id="A0A074YSB3"/>
<feature type="transmembrane region" description="Helical" evidence="1">
    <location>
        <begin position="31"/>
        <end position="53"/>
    </location>
</feature>
<evidence type="ECO:0000313" key="3">
    <source>
        <dbReference type="Proteomes" id="UP000030641"/>
    </source>
</evidence>
<keyword evidence="1" id="KW-1133">Transmembrane helix</keyword>
<accession>A0A074YSB3</accession>
<keyword evidence="3" id="KW-1185">Reference proteome</keyword>
<reference evidence="2 3" key="1">
    <citation type="journal article" date="2014" name="BMC Genomics">
        <title>Genome sequencing of four Aureobasidium pullulans varieties: biotechnological potential, stress tolerance, and description of new species.</title>
        <authorList>
            <person name="Gostin Ar C."/>
            <person name="Ohm R.A."/>
            <person name="Kogej T."/>
            <person name="Sonjak S."/>
            <person name="Turk M."/>
            <person name="Zajc J."/>
            <person name="Zalar P."/>
            <person name="Grube M."/>
            <person name="Sun H."/>
            <person name="Han J."/>
            <person name="Sharma A."/>
            <person name="Chiniquy J."/>
            <person name="Ngan C.Y."/>
            <person name="Lipzen A."/>
            <person name="Barry K."/>
            <person name="Grigoriev I.V."/>
            <person name="Gunde-Cimerman N."/>
        </authorList>
    </citation>
    <scope>NUCLEOTIDE SEQUENCE [LARGE SCALE GENOMIC DNA]</scope>
    <source>
        <strain evidence="2 3">EXF-2481</strain>
    </source>
</reference>
<keyword evidence="1" id="KW-0472">Membrane</keyword>
<organism evidence="2 3">
    <name type="scientific">Aureobasidium subglaciale (strain EXF-2481)</name>
    <name type="common">Aureobasidium pullulans var. subglaciale</name>
    <dbReference type="NCBI Taxonomy" id="1043005"/>
    <lineage>
        <taxon>Eukaryota</taxon>
        <taxon>Fungi</taxon>
        <taxon>Dikarya</taxon>
        <taxon>Ascomycota</taxon>
        <taxon>Pezizomycotina</taxon>
        <taxon>Dothideomycetes</taxon>
        <taxon>Dothideomycetidae</taxon>
        <taxon>Dothideales</taxon>
        <taxon>Saccotheciaceae</taxon>
        <taxon>Aureobasidium</taxon>
    </lineage>
</organism>
<evidence type="ECO:0000313" key="2">
    <source>
        <dbReference type="EMBL" id="KEQ97007.1"/>
    </source>
</evidence>
<dbReference type="EMBL" id="KL584755">
    <property type="protein sequence ID" value="KEQ97007.1"/>
    <property type="molecule type" value="Genomic_DNA"/>
</dbReference>